<evidence type="ECO:0000256" key="5">
    <source>
        <dbReference type="ARBA" id="ARBA00022777"/>
    </source>
</evidence>
<dbReference type="GO" id="GO:0005524">
    <property type="term" value="F:ATP binding"/>
    <property type="evidence" value="ECO:0007669"/>
    <property type="project" value="UniProtKB-UniRule"/>
</dbReference>
<evidence type="ECO:0000313" key="14">
    <source>
        <dbReference type="EMBL" id="RKP34884.1"/>
    </source>
</evidence>
<evidence type="ECO:0000259" key="13">
    <source>
        <dbReference type="PROSITE" id="PS50011"/>
    </source>
</evidence>
<evidence type="ECO:0000313" key="15">
    <source>
        <dbReference type="Proteomes" id="UP000268162"/>
    </source>
</evidence>
<evidence type="ECO:0000256" key="11">
    <source>
        <dbReference type="PROSITE-ProRule" id="PRU10141"/>
    </source>
</evidence>
<dbReference type="SMART" id="SM00220">
    <property type="entry name" value="S_TKc"/>
    <property type="match status" value="1"/>
</dbReference>
<evidence type="ECO:0000256" key="9">
    <source>
        <dbReference type="ARBA" id="ARBA00048659"/>
    </source>
</evidence>
<dbReference type="EMBL" id="ML003036">
    <property type="protein sequence ID" value="RKP34884.1"/>
    <property type="molecule type" value="Genomic_DNA"/>
</dbReference>
<dbReference type="PANTHER" id="PTHR11042:SF160">
    <property type="entry name" value="EUKARYOTIC TRANSLATION INITIATION FACTOR 2-ALPHA KINASE 1"/>
    <property type="match status" value="1"/>
</dbReference>
<reference evidence="15" key="1">
    <citation type="journal article" date="2018" name="Nat. Microbiol.">
        <title>Leveraging single-cell genomics to expand the fungal tree of life.</title>
        <authorList>
            <person name="Ahrendt S.R."/>
            <person name="Quandt C.A."/>
            <person name="Ciobanu D."/>
            <person name="Clum A."/>
            <person name="Salamov A."/>
            <person name="Andreopoulos B."/>
            <person name="Cheng J.F."/>
            <person name="Woyke T."/>
            <person name="Pelin A."/>
            <person name="Henrissat B."/>
            <person name="Reynolds N.K."/>
            <person name="Benny G.L."/>
            <person name="Smith M.E."/>
            <person name="James T.Y."/>
            <person name="Grigoriev I.V."/>
        </authorList>
    </citation>
    <scope>NUCLEOTIDE SEQUENCE [LARGE SCALE GENOMIC DNA]</scope>
    <source>
        <strain evidence="15">RSA 468</strain>
    </source>
</reference>
<evidence type="ECO:0000256" key="10">
    <source>
        <dbReference type="ARBA" id="ARBA00048977"/>
    </source>
</evidence>
<dbReference type="Proteomes" id="UP000268162">
    <property type="component" value="Unassembled WGS sequence"/>
</dbReference>
<dbReference type="Gene3D" id="3.30.200.20">
    <property type="entry name" value="Phosphorylase Kinase, domain 1"/>
    <property type="match status" value="1"/>
</dbReference>
<evidence type="ECO:0000256" key="6">
    <source>
        <dbReference type="ARBA" id="ARBA00022840"/>
    </source>
</evidence>
<name>A0A4P9ZNA1_9FUNG</name>
<organism evidence="14 15">
    <name type="scientific">Dimargaris cristalligena</name>
    <dbReference type="NCBI Taxonomy" id="215637"/>
    <lineage>
        <taxon>Eukaryota</taxon>
        <taxon>Fungi</taxon>
        <taxon>Fungi incertae sedis</taxon>
        <taxon>Zoopagomycota</taxon>
        <taxon>Kickxellomycotina</taxon>
        <taxon>Dimargaritomycetes</taxon>
        <taxon>Dimargaritales</taxon>
        <taxon>Dimargaritaceae</taxon>
        <taxon>Dimargaris</taxon>
    </lineage>
</organism>
<comment type="similarity">
    <text evidence="8">Belongs to the protein kinase superfamily. Ser/Thr protein kinase family. GCN2 subfamily.</text>
</comment>
<evidence type="ECO:0000256" key="8">
    <source>
        <dbReference type="ARBA" id="ARBA00037982"/>
    </source>
</evidence>
<evidence type="ECO:0000256" key="3">
    <source>
        <dbReference type="ARBA" id="ARBA00022679"/>
    </source>
</evidence>
<feature type="binding site" evidence="11">
    <location>
        <position position="36"/>
    </location>
    <ligand>
        <name>ATP</name>
        <dbReference type="ChEBI" id="CHEBI:30616"/>
    </ligand>
</feature>
<dbReference type="InterPro" id="IPR017441">
    <property type="entry name" value="Protein_kinase_ATP_BS"/>
</dbReference>
<gene>
    <name evidence="14" type="ORF">BJ085DRAFT_5252</name>
</gene>
<dbReference type="GO" id="GO:0017148">
    <property type="term" value="P:negative regulation of translation"/>
    <property type="evidence" value="ECO:0007669"/>
    <property type="project" value="UniProtKB-KW"/>
</dbReference>
<dbReference type="STRING" id="215637.A0A4P9ZNA1"/>
<dbReference type="Gene3D" id="1.10.510.10">
    <property type="entry name" value="Transferase(Phosphotransferase) domain 1"/>
    <property type="match status" value="1"/>
</dbReference>
<dbReference type="PANTHER" id="PTHR11042">
    <property type="entry name" value="EUKARYOTIC TRANSLATION INITIATION FACTOR 2-ALPHA KINASE EIF2-ALPHA KINASE -RELATED"/>
    <property type="match status" value="1"/>
</dbReference>
<keyword evidence="3" id="KW-0808">Transferase</keyword>
<sequence>RYRLDFIELERLGKGGFGTVYKVKNRLDNREYAVKKIYLLGDDTPLDKILRESTSLARLEHPNIVRYYSSWVEGPQGQSANRNCVRSTLTLHIQMQLCSTNLAEFLKRRNERLADRVLKLFKGIVEGVAYLHTHHMIHRDLKPSNIFLDVSRFACTPRIGDFGLVTTAEAAILEHHSQSASRAGMLGGPTPMTSGVGTVTYAAPEQLDGITAHYDTKADIFSLGIILFELLYPFSTGMERVVILDNLRRGTLPERFVTLRPVEASFILWLMATQPEQRPTAEEIL</sequence>
<dbReference type="AlphaFoldDB" id="A0A4P9ZNA1"/>
<evidence type="ECO:0000256" key="2">
    <source>
        <dbReference type="ARBA" id="ARBA00022527"/>
    </source>
</evidence>
<keyword evidence="7" id="KW-0652">Protein synthesis inhibitor</keyword>
<protein>
    <recommendedName>
        <fullName evidence="1">non-specific serine/threonine protein kinase</fullName>
        <ecNumber evidence="1">2.7.11.1</ecNumber>
    </recommendedName>
</protein>
<dbReference type="PROSITE" id="PS50011">
    <property type="entry name" value="PROTEIN_KINASE_DOM"/>
    <property type="match status" value="1"/>
</dbReference>
<dbReference type="InterPro" id="IPR011009">
    <property type="entry name" value="Kinase-like_dom_sf"/>
</dbReference>
<comment type="catalytic activity">
    <reaction evidence="9">
        <text>L-threonyl-[protein] + ATP = O-phospho-L-threonyl-[protein] + ADP + H(+)</text>
        <dbReference type="Rhea" id="RHEA:46608"/>
        <dbReference type="Rhea" id="RHEA-COMP:11060"/>
        <dbReference type="Rhea" id="RHEA-COMP:11605"/>
        <dbReference type="ChEBI" id="CHEBI:15378"/>
        <dbReference type="ChEBI" id="CHEBI:30013"/>
        <dbReference type="ChEBI" id="CHEBI:30616"/>
        <dbReference type="ChEBI" id="CHEBI:61977"/>
        <dbReference type="ChEBI" id="CHEBI:456216"/>
        <dbReference type="EC" id="2.7.11.1"/>
    </reaction>
    <physiologicalReaction direction="left-to-right" evidence="9">
        <dbReference type="Rhea" id="RHEA:46609"/>
    </physiologicalReaction>
</comment>
<dbReference type="Pfam" id="PF00069">
    <property type="entry name" value="Pkinase"/>
    <property type="match status" value="1"/>
</dbReference>
<keyword evidence="4 11" id="KW-0547">Nucleotide-binding</keyword>
<evidence type="ECO:0000256" key="1">
    <source>
        <dbReference type="ARBA" id="ARBA00012513"/>
    </source>
</evidence>
<dbReference type="InterPro" id="IPR000719">
    <property type="entry name" value="Prot_kinase_dom"/>
</dbReference>
<evidence type="ECO:0000256" key="12">
    <source>
        <dbReference type="RuleBase" id="RU000304"/>
    </source>
</evidence>
<dbReference type="GO" id="GO:0004694">
    <property type="term" value="F:eukaryotic translation initiation factor 2alpha kinase activity"/>
    <property type="evidence" value="ECO:0007669"/>
    <property type="project" value="TreeGrafter"/>
</dbReference>
<evidence type="ECO:0000256" key="4">
    <source>
        <dbReference type="ARBA" id="ARBA00022741"/>
    </source>
</evidence>
<feature type="domain" description="Protein kinase" evidence="13">
    <location>
        <begin position="6"/>
        <end position="285"/>
    </location>
</feature>
<dbReference type="InterPro" id="IPR008271">
    <property type="entry name" value="Ser/Thr_kinase_AS"/>
</dbReference>
<feature type="non-terminal residue" evidence="14">
    <location>
        <position position="285"/>
    </location>
</feature>
<dbReference type="GO" id="GO:0005634">
    <property type="term" value="C:nucleus"/>
    <property type="evidence" value="ECO:0007669"/>
    <property type="project" value="TreeGrafter"/>
</dbReference>
<keyword evidence="6 11" id="KW-0067">ATP-binding</keyword>
<dbReference type="PROSITE" id="PS00107">
    <property type="entry name" value="PROTEIN_KINASE_ATP"/>
    <property type="match status" value="1"/>
</dbReference>
<feature type="non-terminal residue" evidence="14">
    <location>
        <position position="1"/>
    </location>
</feature>
<keyword evidence="15" id="KW-1185">Reference proteome</keyword>
<dbReference type="CDD" id="cd13996">
    <property type="entry name" value="STKc_EIF2AK"/>
    <property type="match status" value="1"/>
</dbReference>
<dbReference type="GO" id="GO:0005737">
    <property type="term" value="C:cytoplasm"/>
    <property type="evidence" value="ECO:0007669"/>
    <property type="project" value="TreeGrafter"/>
</dbReference>
<evidence type="ECO:0000256" key="7">
    <source>
        <dbReference type="ARBA" id="ARBA00023193"/>
    </source>
</evidence>
<comment type="catalytic activity">
    <reaction evidence="10">
        <text>L-seryl-[protein] + ATP = O-phospho-L-seryl-[protein] + ADP + H(+)</text>
        <dbReference type="Rhea" id="RHEA:17989"/>
        <dbReference type="Rhea" id="RHEA-COMP:9863"/>
        <dbReference type="Rhea" id="RHEA-COMP:11604"/>
        <dbReference type="ChEBI" id="CHEBI:15378"/>
        <dbReference type="ChEBI" id="CHEBI:29999"/>
        <dbReference type="ChEBI" id="CHEBI:30616"/>
        <dbReference type="ChEBI" id="CHEBI:83421"/>
        <dbReference type="ChEBI" id="CHEBI:456216"/>
        <dbReference type="EC" id="2.7.11.1"/>
    </reaction>
    <physiologicalReaction direction="left-to-right" evidence="10">
        <dbReference type="Rhea" id="RHEA:17990"/>
    </physiologicalReaction>
</comment>
<accession>A0A4P9ZNA1</accession>
<keyword evidence="5 14" id="KW-0418">Kinase</keyword>
<proteinExistence type="inferred from homology"/>
<dbReference type="SUPFAM" id="SSF56112">
    <property type="entry name" value="Protein kinase-like (PK-like)"/>
    <property type="match status" value="1"/>
</dbReference>
<dbReference type="EC" id="2.7.11.1" evidence="1"/>
<dbReference type="PROSITE" id="PS00108">
    <property type="entry name" value="PROTEIN_KINASE_ST"/>
    <property type="match status" value="1"/>
</dbReference>
<keyword evidence="2 12" id="KW-0723">Serine/threonine-protein kinase</keyword>
<dbReference type="InterPro" id="IPR050339">
    <property type="entry name" value="CC_SR_Kinase"/>
</dbReference>